<dbReference type="InterPro" id="IPR015300">
    <property type="entry name" value="DNA-bd_pseudobarrel_sf"/>
</dbReference>
<evidence type="ECO:0000256" key="1">
    <source>
        <dbReference type="ARBA" id="ARBA00004123"/>
    </source>
</evidence>
<feature type="domain" description="RING-type" evidence="8">
    <location>
        <begin position="426"/>
        <end position="461"/>
    </location>
</feature>
<feature type="domain" description="TF-B3" evidence="9">
    <location>
        <begin position="267"/>
        <end position="361"/>
    </location>
</feature>
<protein>
    <recommendedName>
        <fullName evidence="12">B3 domain-containing protein</fullName>
    </recommendedName>
</protein>
<dbReference type="InterPro" id="IPR003340">
    <property type="entry name" value="B3_DNA-bd"/>
</dbReference>
<organism evidence="10 11">
    <name type="scientific">Zostera marina</name>
    <name type="common">Eelgrass</name>
    <dbReference type="NCBI Taxonomy" id="29655"/>
    <lineage>
        <taxon>Eukaryota</taxon>
        <taxon>Viridiplantae</taxon>
        <taxon>Streptophyta</taxon>
        <taxon>Embryophyta</taxon>
        <taxon>Tracheophyta</taxon>
        <taxon>Spermatophyta</taxon>
        <taxon>Magnoliopsida</taxon>
        <taxon>Liliopsida</taxon>
        <taxon>Zosteraceae</taxon>
        <taxon>Zostera</taxon>
    </lineage>
</organism>
<dbReference type="OrthoDB" id="1909330at2759"/>
<keyword evidence="6" id="KW-0863">Zinc-finger</keyword>
<dbReference type="InterPro" id="IPR001841">
    <property type="entry name" value="Znf_RING"/>
</dbReference>
<dbReference type="Gene3D" id="2.40.330.10">
    <property type="entry name" value="DNA-binding pseudobarrel domain"/>
    <property type="match status" value="2"/>
</dbReference>
<dbReference type="CDD" id="cd10017">
    <property type="entry name" value="B3_DNA"/>
    <property type="match status" value="2"/>
</dbReference>
<evidence type="ECO:0000256" key="7">
    <source>
        <dbReference type="SAM" id="MobiDB-lite"/>
    </source>
</evidence>
<dbReference type="Pfam" id="PF02362">
    <property type="entry name" value="B3"/>
    <property type="match status" value="2"/>
</dbReference>
<accession>A0A0K9PHG1</accession>
<dbReference type="PANTHER" id="PTHR31391:SF4">
    <property type="entry name" value="B3 DOMAIN-CONTAINING PROTEIN OS03G0184500"/>
    <property type="match status" value="1"/>
</dbReference>
<evidence type="ECO:0000259" key="9">
    <source>
        <dbReference type="PROSITE" id="PS50863"/>
    </source>
</evidence>
<evidence type="ECO:0000313" key="10">
    <source>
        <dbReference type="EMBL" id="KMZ67642.1"/>
    </source>
</evidence>
<dbReference type="SMART" id="SM01019">
    <property type="entry name" value="B3"/>
    <property type="match status" value="2"/>
</dbReference>
<dbReference type="InterPro" id="IPR013083">
    <property type="entry name" value="Znf_RING/FYVE/PHD"/>
</dbReference>
<comment type="caution">
    <text evidence="10">The sequence shown here is derived from an EMBL/GenBank/DDBJ whole genome shotgun (WGS) entry which is preliminary data.</text>
</comment>
<keyword evidence="3" id="KW-0238">DNA-binding</keyword>
<dbReference type="PROSITE" id="PS50863">
    <property type="entry name" value="B3"/>
    <property type="match status" value="2"/>
</dbReference>
<evidence type="ECO:0000256" key="5">
    <source>
        <dbReference type="ARBA" id="ARBA00023242"/>
    </source>
</evidence>
<dbReference type="Gene3D" id="3.30.40.10">
    <property type="entry name" value="Zinc/RING finger domain, C3HC4 (zinc finger)"/>
    <property type="match status" value="1"/>
</dbReference>
<dbReference type="AlphaFoldDB" id="A0A0K9PHG1"/>
<keyword evidence="2" id="KW-0805">Transcription regulation</keyword>
<dbReference type="STRING" id="29655.A0A0K9PHG1"/>
<keyword evidence="6" id="KW-0862">Zinc</keyword>
<evidence type="ECO:0008006" key="12">
    <source>
        <dbReference type="Google" id="ProtNLM"/>
    </source>
</evidence>
<dbReference type="PROSITE" id="PS50089">
    <property type="entry name" value="ZF_RING_2"/>
    <property type="match status" value="1"/>
</dbReference>
<keyword evidence="11" id="KW-1185">Reference proteome</keyword>
<sequence>MQTKPCGVQKGKMALNPKEATLDKQTMKRKRILDNRVYASEEARIYAIERAREIQTGLDSKYPSFIKSMSQSHVTGGFWLGLPSHFCVKYLPDEDTRFSLIDENFKESTSLFLPNRSGLSAGWRGFSIEHGLVDGDAVVFHLIKQTTFKVYIVRSGDLVSCITETKKTPTLPKKEDQHLKTVKKASSPLESTQKEKNDSSCPSSIPLKYANYERINSDKISFHEDQINNSDSDKSLLNQPNHPSKLKKEMEKKAKGFQSKLDEAFPSFIKLMQHPKDVKSWLELPHSFCKENLPKENTKMILIDDTSNSFKTVFIFSTTGEGLLTLGWQEFCAFHGLIEDDALIFHLVNSTTFKVHILRAKDDFSSTAPNDNKIKSEIEEPTIIGHLSSSDKNYSCDIYMKLEEELKQKTMEVERTTELFHSFKSCKVCMEREMAMLLLPCMHLCLCKNCEPRFNICPICNTGKVSSVQVFLS</sequence>
<dbReference type="GO" id="GO:0008270">
    <property type="term" value="F:zinc ion binding"/>
    <property type="evidence" value="ECO:0007669"/>
    <property type="project" value="UniProtKB-KW"/>
</dbReference>
<name>A0A0K9PHG1_ZOSMR</name>
<evidence type="ECO:0000256" key="4">
    <source>
        <dbReference type="ARBA" id="ARBA00023163"/>
    </source>
</evidence>
<evidence type="ECO:0000313" key="11">
    <source>
        <dbReference type="Proteomes" id="UP000036987"/>
    </source>
</evidence>
<gene>
    <name evidence="10" type="ORF">ZOSMA_25G00280</name>
</gene>
<evidence type="ECO:0000256" key="6">
    <source>
        <dbReference type="PROSITE-ProRule" id="PRU00175"/>
    </source>
</evidence>
<keyword evidence="5" id="KW-0539">Nucleus</keyword>
<dbReference type="SUPFAM" id="SSF101936">
    <property type="entry name" value="DNA-binding pseudobarrel domain"/>
    <property type="match status" value="2"/>
</dbReference>
<dbReference type="Proteomes" id="UP000036987">
    <property type="component" value="Unassembled WGS sequence"/>
</dbReference>
<dbReference type="Pfam" id="PF13920">
    <property type="entry name" value="zf-C3HC4_3"/>
    <property type="match status" value="1"/>
</dbReference>
<keyword evidence="6" id="KW-0479">Metal-binding</keyword>
<dbReference type="InterPro" id="IPR044837">
    <property type="entry name" value="REM16-like"/>
</dbReference>
<evidence type="ECO:0000256" key="2">
    <source>
        <dbReference type="ARBA" id="ARBA00023015"/>
    </source>
</evidence>
<evidence type="ECO:0000259" key="8">
    <source>
        <dbReference type="PROSITE" id="PS50089"/>
    </source>
</evidence>
<feature type="domain" description="TF-B3" evidence="9">
    <location>
        <begin position="65"/>
        <end position="156"/>
    </location>
</feature>
<comment type="subcellular location">
    <subcellularLocation>
        <location evidence="1">Nucleus</location>
    </subcellularLocation>
</comment>
<proteinExistence type="predicted"/>
<keyword evidence="4" id="KW-0804">Transcription</keyword>
<dbReference type="GO" id="GO:0005634">
    <property type="term" value="C:nucleus"/>
    <property type="evidence" value="ECO:0007669"/>
    <property type="project" value="UniProtKB-SubCell"/>
</dbReference>
<dbReference type="GO" id="GO:0003677">
    <property type="term" value="F:DNA binding"/>
    <property type="evidence" value="ECO:0007669"/>
    <property type="project" value="UniProtKB-KW"/>
</dbReference>
<evidence type="ECO:0000256" key="3">
    <source>
        <dbReference type="ARBA" id="ARBA00023125"/>
    </source>
</evidence>
<dbReference type="EMBL" id="LFYR01000889">
    <property type="protein sequence ID" value="KMZ67642.1"/>
    <property type="molecule type" value="Genomic_DNA"/>
</dbReference>
<reference evidence="11" key="1">
    <citation type="journal article" date="2016" name="Nature">
        <title>The genome of the seagrass Zostera marina reveals angiosperm adaptation to the sea.</title>
        <authorList>
            <person name="Olsen J.L."/>
            <person name="Rouze P."/>
            <person name="Verhelst B."/>
            <person name="Lin Y.-C."/>
            <person name="Bayer T."/>
            <person name="Collen J."/>
            <person name="Dattolo E."/>
            <person name="De Paoli E."/>
            <person name="Dittami S."/>
            <person name="Maumus F."/>
            <person name="Michel G."/>
            <person name="Kersting A."/>
            <person name="Lauritano C."/>
            <person name="Lohaus R."/>
            <person name="Toepel M."/>
            <person name="Tonon T."/>
            <person name="Vanneste K."/>
            <person name="Amirebrahimi M."/>
            <person name="Brakel J."/>
            <person name="Bostroem C."/>
            <person name="Chovatia M."/>
            <person name="Grimwood J."/>
            <person name="Jenkins J.W."/>
            <person name="Jueterbock A."/>
            <person name="Mraz A."/>
            <person name="Stam W.T."/>
            <person name="Tice H."/>
            <person name="Bornberg-Bauer E."/>
            <person name="Green P.J."/>
            <person name="Pearson G.A."/>
            <person name="Procaccini G."/>
            <person name="Duarte C.M."/>
            <person name="Schmutz J."/>
            <person name="Reusch T.B.H."/>
            <person name="Van de Peer Y."/>
        </authorList>
    </citation>
    <scope>NUCLEOTIDE SEQUENCE [LARGE SCALE GENOMIC DNA]</scope>
    <source>
        <strain evidence="11">cv. Finnish</strain>
    </source>
</reference>
<feature type="region of interest" description="Disordered" evidence="7">
    <location>
        <begin position="172"/>
        <end position="204"/>
    </location>
</feature>
<dbReference type="PANTHER" id="PTHR31391">
    <property type="entry name" value="B3 DOMAIN-CONTAINING PROTEIN OS11G0197600-RELATED"/>
    <property type="match status" value="1"/>
</dbReference>